<protein>
    <recommendedName>
        <fullName evidence="3">DUF1998 domain-containing protein</fullName>
    </recommendedName>
</protein>
<proteinExistence type="predicted"/>
<dbReference type="Proteomes" id="UP000241960">
    <property type="component" value="Unassembled WGS sequence"/>
</dbReference>
<gene>
    <name evidence="1" type="ORF">BU058_11310</name>
</gene>
<evidence type="ECO:0000313" key="1">
    <source>
        <dbReference type="EMBL" id="PTI74298.1"/>
    </source>
</evidence>
<comment type="caution">
    <text evidence="1">The sequence shown here is derived from an EMBL/GenBank/DDBJ whole genome shotgun (WGS) entry which is preliminary data.</text>
</comment>
<dbReference type="RefSeq" id="WP_107545321.1">
    <property type="nucleotide sequence ID" value="NZ_PZFQ01000044.1"/>
</dbReference>
<reference evidence="1 2" key="1">
    <citation type="journal article" date="2016" name="Front. Microbiol.">
        <title>Comprehensive Phylogenetic Analysis of Bovine Non-aureus Staphylococci Species Based on Whole-Genome Sequencing.</title>
        <authorList>
            <person name="Naushad S."/>
            <person name="Barkema H.W."/>
            <person name="Luby C."/>
            <person name="Condas L.A."/>
            <person name="Nobrega D.B."/>
            <person name="Carson D.A."/>
            <person name="De Buck J."/>
        </authorList>
    </citation>
    <scope>NUCLEOTIDE SEQUENCE [LARGE SCALE GENOMIC DNA]</scope>
    <source>
        <strain evidence="1 2">SNUC 1231</strain>
    </source>
</reference>
<accession>A0A9Q6MTV7</accession>
<organism evidence="1 2">
    <name type="scientific">Staphylococcus succinus</name>
    <dbReference type="NCBI Taxonomy" id="61015"/>
    <lineage>
        <taxon>Bacteria</taxon>
        <taxon>Bacillati</taxon>
        <taxon>Bacillota</taxon>
        <taxon>Bacilli</taxon>
        <taxon>Bacillales</taxon>
        <taxon>Staphylococcaceae</taxon>
        <taxon>Staphylococcus</taxon>
    </lineage>
</organism>
<sequence>MARKIEVPRGKLIGMNGPGSLYIDTDGISYIVGATDKWYESGVNKNLNKFTINDNRLENLLKVNEFREVPIYKGKSDDREVENSKFTIPISRFPLTHYCSHCHLLGEFKENSSSKLKECKVCKEKKEHIQFPLVIVCEHGHIYDFPYYNYTHSSSEKNPETKHEIFFKKDGSSILNGSLVCSCGASHTLKGVTGKSKEGDKTPTPFQREMKYAKCKGKRPWAGKDVYDEKCNGKPVAILKNALGVYQPELFSVLSLTDKEEKEQLSDYESILIQEFNKLSNETLNSHNDSLNVKLSFNGTQNSIIKKVNSVRRLQELVVQTGFHRLMPSDEEESFIKATDDVNNKKMMFSSNETPIDWYPAKELYGEGIFIEFNEEVLNKWNGFNFVQEYMKKKLNKIANDYHLKDRFSNPINVLIHTLSHGLIKQFSKLSGYSITSISEKLYFYKNKYGLLIYVTDSDKDGTFGGLVRLAEEEKFKQSFNEALKSMEWCSSDPVCREIGRENGQGLYYSNGAACHNCSYLPNTSCSYRNCFLDREFVFILDSDVCIRNYFDWFKEINFHNNKQEHKVKIVKNGEENTYGNWNTLIDLGIATSSYFLNEGYTKPDYLEGIVQIDDYEFTAAYIWKEESRIVLLEEKYQSKEIPSEFFGVINGWEILKNK</sequence>
<name>A0A9Q6MTV7_9STAP</name>
<evidence type="ECO:0000313" key="2">
    <source>
        <dbReference type="Proteomes" id="UP000241960"/>
    </source>
</evidence>
<dbReference type="EMBL" id="PZFQ01000044">
    <property type="protein sequence ID" value="PTI74298.1"/>
    <property type="molecule type" value="Genomic_DNA"/>
</dbReference>
<dbReference type="AlphaFoldDB" id="A0A9Q6MTV7"/>
<evidence type="ECO:0008006" key="3">
    <source>
        <dbReference type="Google" id="ProtNLM"/>
    </source>
</evidence>